<evidence type="ECO:0000313" key="2">
    <source>
        <dbReference type="EMBL" id="GBN04407.1"/>
    </source>
</evidence>
<feature type="region of interest" description="Disordered" evidence="1">
    <location>
        <begin position="1"/>
        <end position="24"/>
    </location>
</feature>
<feature type="compositionally biased region" description="Basic residues" evidence="1">
    <location>
        <begin position="1"/>
        <end position="18"/>
    </location>
</feature>
<evidence type="ECO:0000313" key="3">
    <source>
        <dbReference type="Proteomes" id="UP000499080"/>
    </source>
</evidence>
<accession>A0A4Y2KRX1</accession>
<gene>
    <name evidence="2" type="ORF">AVEN_183107_1</name>
</gene>
<proteinExistence type="predicted"/>
<sequence>MSKQSRARRHHFRQRHRPLLGPNFYNSTKLISTFNFKELTSPQRRKEKGKEKRETTDCISLTTVNNREILRLLNNNPKMKYCNVSQRELNSKKRQN</sequence>
<dbReference type="EMBL" id="BGPR01004882">
    <property type="protein sequence ID" value="GBN04407.1"/>
    <property type="molecule type" value="Genomic_DNA"/>
</dbReference>
<name>A0A4Y2KRX1_ARAVE</name>
<keyword evidence="3" id="KW-1185">Reference proteome</keyword>
<reference evidence="2 3" key="1">
    <citation type="journal article" date="2019" name="Sci. Rep.">
        <title>Orb-weaving spider Araneus ventricosus genome elucidates the spidroin gene catalogue.</title>
        <authorList>
            <person name="Kono N."/>
            <person name="Nakamura H."/>
            <person name="Ohtoshi R."/>
            <person name="Moran D.A.P."/>
            <person name="Shinohara A."/>
            <person name="Yoshida Y."/>
            <person name="Fujiwara M."/>
            <person name="Mori M."/>
            <person name="Tomita M."/>
            <person name="Arakawa K."/>
        </authorList>
    </citation>
    <scope>NUCLEOTIDE SEQUENCE [LARGE SCALE GENOMIC DNA]</scope>
</reference>
<dbReference type="Proteomes" id="UP000499080">
    <property type="component" value="Unassembled WGS sequence"/>
</dbReference>
<dbReference type="AlphaFoldDB" id="A0A4Y2KRX1"/>
<evidence type="ECO:0000256" key="1">
    <source>
        <dbReference type="SAM" id="MobiDB-lite"/>
    </source>
</evidence>
<comment type="caution">
    <text evidence="2">The sequence shown here is derived from an EMBL/GenBank/DDBJ whole genome shotgun (WGS) entry which is preliminary data.</text>
</comment>
<organism evidence="2 3">
    <name type="scientific">Araneus ventricosus</name>
    <name type="common">Orbweaver spider</name>
    <name type="synonym">Epeira ventricosa</name>
    <dbReference type="NCBI Taxonomy" id="182803"/>
    <lineage>
        <taxon>Eukaryota</taxon>
        <taxon>Metazoa</taxon>
        <taxon>Ecdysozoa</taxon>
        <taxon>Arthropoda</taxon>
        <taxon>Chelicerata</taxon>
        <taxon>Arachnida</taxon>
        <taxon>Araneae</taxon>
        <taxon>Araneomorphae</taxon>
        <taxon>Entelegynae</taxon>
        <taxon>Araneoidea</taxon>
        <taxon>Araneidae</taxon>
        <taxon>Araneus</taxon>
    </lineage>
</organism>
<protein>
    <submittedName>
        <fullName evidence="2">Uncharacterized protein</fullName>
    </submittedName>
</protein>